<dbReference type="AlphaFoldDB" id="A0A955ICQ9"/>
<protein>
    <submittedName>
        <fullName evidence="1">Uncharacterized protein</fullName>
    </submittedName>
</protein>
<name>A0A955ICQ9_9BACT</name>
<comment type="caution">
    <text evidence="1">The sequence shown here is derived from an EMBL/GenBank/DDBJ whole genome shotgun (WGS) entry which is preliminary data.</text>
</comment>
<evidence type="ECO:0000313" key="2">
    <source>
        <dbReference type="Proteomes" id="UP000760819"/>
    </source>
</evidence>
<dbReference type="Proteomes" id="UP000760819">
    <property type="component" value="Unassembled WGS sequence"/>
</dbReference>
<proteinExistence type="predicted"/>
<gene>
    <name evidence="1" type="ORF">KC640_00805</name>
</gene>
<dbReference type="EMBL" id="JAGQLI010000039">
    <property type="protein sequence ID" value="MCA9378943.1"/>
    <property type="molecule type" value="Genomic_DNA"/>
</dbReference>
<sequence>MTKLGTADRLDDKKYRSRLGIMAAHKLSVLFQDYLAAYANQYHIPETATFPATIELECLLEETEKQFALGPLEFSNFLNIVTGSISDRQYISDFFRFLIRMQTETENILYLAILYWNISGESSSLDEEILLASEHGEQLVQEILGRIYQINLSRNALAETHEFKRLSLTDVATTENLPQQPGMVVTVIDQALMNCSNIIEVTEEAKEYIEQSRSKGKRESRIQDLLRIANTWLSLNTDGKVWKGVIRVLRELASQQGYFTELQLRELNILLQNEQVLKFLSEENTRES</sequence>
<organism evidence="1 2">
    <name type="scientific">Candidatus Dojkabacteria bacterium</name>
    <dbReference type="NCBI Taxonomy" id="2099670"/>
    <lineage>
        <taxon>Bacteria</taxon>
        <taxon>Candidatus Dojkabacteria</taxon>
    </lineage>
</organism>
<evidence type="ECO:0000313" key="1">
    <source>
        <dbReference type="EMBL" id="MCA9378943.1"/>
    </source>
</evidence>
<reference evidence="1" key="1">
    <citation type="submission" date="2020-04" db="EMBL/GenBank/DDBJ databases">
        <authorList>
            <person name="Zhang T."/>
        </authorList>
    </citation>
    <scope>NUCLEOTIDE SEQUENCE</scope>
    <source>
        <strain evidence="1">HKST-UBA12</strain>
    </source>
</reference>
<accession>A0A955ICQ9</accession>
<reference evidence="1" key="2">
    <citation type="journal article" date="2021" name="Microbiome">
        <title>Successional dynamics and alternative stable states in a saline activated sludge microbial community over 9 years.</title>
        <authorList>
            <person name="Wang Y."/>
            <person name="Ye J."/>
            <person name="Ju F."/>
            <person name="Liu L."/>
            <person name="Boyd J.A."/>
            <person name="Deng Y."/>
            <person name="Parks D.H."/>
            <person name="Jiang X."/>
            <person name="Yin X."/>
            <person name="Woodcroft B.J."/>
            <person name="Tyson G.W."/>
            <person name="Hugenholtz P."/>
            <person name="Polz M.F."/>
            <person name="Zhang T."/>
        </authorList>
    </citation>
    <scope>NUCLEOTIDE SEQUENCE</scope>
    <source>
        <strain evidence="1">HKST-UBA12</strain>
    </source>
</reference>